<name>A0A1X6ZMZ9_9RHOB</name>
<dbReference type="AlphaFoldDB" id="A0A1X6ZMZ9"/>
<dbReference type="Proteomes" id="UP000193495">
    <property type="component" value="Unassembled WGS sequence"/>
</dbReference>
<feature type="region of interest" description="Disordered" evidence="1">
    <location>
        <begin position="291"/>
        <end position="310"/>
    </location>
</feature>
<dbReference type="Pfam" id="PF02195">
    <property type="entry name" value="ParB_N"/>
    <property type="match status" value="1"/>
</dbReference>
<reference evidence="4 5" key="1">
    <citation type="submission" date="2017-03" db="EMBL/GenBank/DDBJ databases">
        <authorList>
            <person name="Afonso C.L."/>
            <person name="Miller P.J."/>
            <person name="Scott M.A."/>
            <person name="Spackman E."/>
            <person name="Goraichik I."/>
            <person name="Dimitrov K.M."/>
            <person name="Suarez D.L."/>
            <person name="Swayne D.E."/>
        </authorList>
    </citation>
    <scope>NUCLEOTIDE SEQUENCE [LARGE SCALE GENOMIC DNA]</scope>
    <source>
        <strain evidence="4 5">CECT 8367</strain>
    </source>
</reference>
<proteinExistence type="predicted"/>
<accession>A0A1X6ZMZ9</accession>
<evidence type="ECO:0000313" key="3">
    <source>
        <dbReference type="EMBL" id="PSK85865.1"/>
    </source>
</evidence>
<keyword evidence="6" id="KW-1185">Reference proteome</keyword>
<dbReference type="OrthoDB" id="7812516at2"/>
<evidence type="ECO:0000256" key="1">
    <source>
        <dbReference type="SAM" id="MobiDB-lite"/>
    </source>
</evidence>
<dbReference type="GO" id="GO:0005694">
    <property type="term" value="C:chromosome"/>
    <property type="evidence" value="ECO:0007669"/>
    <property type="project" value="TreeGrafter"/>
</dbReference>
<organism evidence="4 5">
    <name type="scientific">Limimaricola soesokkakensis</name>
    <dbReference type="NCBI Taxonomy" id="1343159"/>
    <lineage>
        <taxon>Bacteria</taxon>
        <taxon>Pseudomonadati</taxon>
        <taxon>Pseudomonadota</taxon>
        <taxon>Alphaproteobacteria</taxon>
        <taxon>Rhodobacterales</taxon>
        <taxon>Paracoccaceae</taxon>
        <taxon>Limimaricola</taxon>
    </lineage>
</organism>
<evidence type="ECO:0000313" key="4">
    <source>
        <dbReference type="EMBL" id="SLN55977.1"/>
    </source>
</evidence>
<evidence type="ECO:0000259" key="2">
    <source>
        <dbReference type="SMART" id="SM00470"/>
    </source>
</evidence>
<dbReference type="GO" id="GO:0007059">
    <property type="term" value="P:chromosome segregation"/>
    <property type="evidence" value="ECO:0007669"/>
    <property type="project" value="TreeGrafter"/>
</dbReference>
<protein>
    <submittedName>
        <fullName evidence="4">Nucleoid occlusion protein</fullName>
    </submittedName>
    <submittedName>
        <fullName evidence="3">ParB family chromosome partitioning protein</fullName>
    </submittedName>
</protein>
<dbReference type="SMART" id="SM00470">
    <property type="entry name" value="ParB"/>
    <property type="match status" value="1"/>
</dbReference>
<sequence>MARRRTLEAPDPQALAEIEAGFAAKPALGPGGFAAPIAQVAAEAASDRDARPTADRANAARTATEAASWREAQAEGRVIETLPLDRIQVNHLTRDRVESDAEAMDELVASIRASGQRLPIEVVDLGEGRYGLVSGWRRVRALALIGAEEGTAPVARAIVRPAVEAGDAYAAMVEENEIRAQLTPYERGRIAAVAAHLGAFPSMEAAVDAIFAAASKAKRSKIRSFALVHFELGDLLAHGRELSEAGGLRLAAALRGGFATKLRAALEQGDAQDAAAEWALIEPILDAAEAAPKPAPRGGRPRRQAPPPLAEAVLPNGARATVRSDGAKLVLTLDGQGGLSDSQRRDMAERLLACLTEAGDD</sequence>
<dbReference type="Proteomes" id="UP000240624">
    <property type="component" value="Unassembled WGS sequence"/>
</dbReference>
<dbReference type="PANTHER" id="PTHR33375">
    <property type="entry name" value="CHROMOSOME-PARTITIONING PROTEIN PARB-RELATED"/>
    <property type="match status" value="1"/>
</dbReference>
<feature type="domain" description="ParB-like N-terminal" evidence="2">
    <location>
        <begin position="80"/>
        <end position="177"/>
    </location>
</feature>
<dbReference type="PANTHER" id="PTHR33375:SF1">
    <property type="entry name" value="CHROMOSOME-PARTITIONING PROTEIN PARB-RELATED"/>
    <property type="match status" value="1"/>
</dbReference>
<reference evidence="3 6" key="2">
    <citation type="submission" date="2018-03" db="EMBL/GenBank/DDBJ databases">
        <title>Genomic Encyclopedia of Archaeal and Bacterial Type Strains, Phase II (KMG-II): from individual species to whole genera.</title>
        <authorList>
            <person name="Goeker M."/>
        </authorList>
    </citation>
    <scope>NUCLEOTIDE SEQUENCE [LARGE SCALE GENOMIC DNA]</scope>
    <source>
        <strain evidence="3 6">DSM 29956</strain>
    </source>
</reference>
<dbReference type="SUPFAM" id="SSF110849">
    <property type="entry name" value="ParB/Sulfiredoxin"/>
    <property type="match status" value="1"/>
</dbReference>
<dbReference type="EMBL" id="FWFY01000008">
    <property type="protein sequence ID" value="SLN55977.1"/>
    <property type="molecule type" value="Genomic_DNA"/>
</dbReference>
<dbReference type="InterPro" id="IPR037972">
    <property type="entry name" value="RepB_N"/>
</dbReference>
<dbReference type="RefSeq" id="WP_085896967.1">
    <property type="nucleotide sequence ID" value="NZ_FWFY01000008.1"/>
</dbReference>
<evidence type="ECO:0000313" key="6">
    <source>
        <dbReference type="Proteomes" id="UP000240624"/>
    </source>
</evidence>
<dbReference type="Gene3D" id="3.90.1530.30">
    <property type="match status" value="1"/>
</dbReference>
<dbReference type="InterPro" id="IPR050336">
    <property type="entry name" value="Chromosome_partition/occlusion"/>
</dbReference>
<gene>
    <name evidence="4" type="primary">noc</name>
    <name evidence="3" type="ORF">CLV79_10795</name>
    <name evidence="4" type="ORF">LOS8367_02645</name>
</gene>
<evidence type="ECO:0000313" key="5">
    <source>
        <dbReference type="Proteomes" id="UP000193495"/>
    </source>
</evidence>
<dbReference type="CDD" id="cd16405">
    <property type="entry name" value="RepB_like_N"/>
    <property type="match status" value="1"/>
</dbReference>
<dbReference type="InterPro" id="IPR003115">
    <property type="entry name" value="ParB_N"/>
</dbReference>
<dbReference type="InterPro" id="IPR036086">
    <property type="entry name" value="ParB/Sulfiredoxin_sf"/>
</dbReference>
<dbReference type="EMBL" id="PYGB01000007">
    <property type="protein sequence ID" value="PSK85865.1"/>
    <property type="molecule type" value="Genomic_DNA"/>
</dbReference>